<keyword evidence="9" id="KW-0804">Transcription</keyword>
<feature type="domain" description="THAP-type" evidence="14">
    <location>
        <begin position="1"/>
        <end position="95"/>
    </location>
</feature>
<dbReference type="SUPFAM" id="SSF57716">
    <property type="entry name" value="Glucocorticoid receptor-like (DNA-binding domain)"/>
    <property type="match status" value="1"/>
</dbReference>
<dbReference type="EMBL" id="GIIL01002052">
    <property type="protein sequence ID" value="NOV45778.1"/>
    <property type="molecule type" value="Transcribed_RNA"/>
</dbReference>
<proteinExistence type="inferred from homology"/>
<dbReference type="SMART" id="SM00980">
    <property type="entry name" value="THAP"/>
    <property type="match status" value="1"/>
</dbReference>
<keyword evidence="10" id="KW-0539">Nucleus</keyword>
<dbReference type="PANTHER" id="PTHR46600:SF1">
    <property type="entry name" value="THAP DOMAIN-CONTAINING PROTEIN 1"/>
    <property type="match status" value="1"/>
</dbReference>
<evidence type="ECO:0000256" key="9">
    <source>
        <dbReference type="ARBA" id="ARBA00023163"/>
    </source>
</evidence>
<evidence type="ECO:0000256" key="10">
    <source>
        <dbReference type="ARBA" id="ARBA00023242"/>
    </source>
</evidence>
<comment type="similarity">
    <text evidence="2">Belongs to the THAP1 family.</text>
</comment>
<evidence type="ECO:0000256" key="12">
    <source>
        <dbReference type="PROSITE-ProRule" id="PRU00309"/>
    </source>
</evidence>
<accession>A0A6M2DLB3</accession>
<evidence type="ECO:0000256" key="4">
    <source>
        <dbReference type="ARBA" id="ARBA00022771"/>
    </source>
</evidence>
<keyword evidence="3" id="KW-0479">Metal-binding</keyword>
<evidence type="ECO:0000256" key="7">
    <source>
        <dbReference type="ARBA" id="ARBA00023054"/>
    </source>
</evidence>
<sequence length="177" mass="20433">MGGSKCKVFSCKNNQQKTRGDPLEHISYHRFPKDPKLKQEWIKRVCKNININDKTVYYVCSDHFSSEDYEKDLKSELLKMPSRPKLKHNAVPSLRLGDNEAEESSVKECLNCSNLQDKIDALLRENDDLKKQLAGACNRTIDVPVKRKRGFIVWNPESPSTVSRVVQKWKEQQGTLK</sequence>
<dbReference type="GO" id="GO:0043565">
    <property type="term" value="F:sequence-specific DNA binding"/>
    <property type="evidence" value="ECO:0007669"/>
    <property type="project" value="InterPro"/>
</dbReference>
<dbReference type="GO" id="GO:0008270">
    <property type="term" value="F:zinc ion binding"/>
    <property type="evidence" value="ECO:0007669"/>
    <property type="project" value="UniProtKB-KW"/>
</dbReference>
<evidence type="ECO:0000256" key="2">
    <source>
        <dbReference type="ARBA" id="ARBA00006177"/>
    </source>
</evidence>
<dbReference type="InterPro" id="IPR006612">
    <property type="entry name" value="THAP_Znf"/>
</dbReference>
<keyword evidence="4 12" id="KW-0863">Zinc-finger</keyword>
<reference evidence="15" key="1">
    <citation type="submission" date="2020-03" db="EMBL/GenBank/DDBJ databases">
        <title>Transcriptomic Profiling of the Digestive Tract of the Rat Flea, Xenopsylla cheopis, Following Blood Feeding and Infection with Yersinia pestis.</title>
        <authorList>
            <person name="Bland D.M."/>
            <person name="Martens C.A."/>
            <person name="Virtaneva K."/>
            <person name="Kanakabandi K."/>
            <person name="Long D."/>
            <person name="Rosenke R."/>
            <person name="Saturday G.A."/>
            <person name="Hoyt F.H."/>
            <person name="Bruno D.P."/>
            <person name="Ribeiro J.M.C."/>
            <person name="Hinnebusch J."/>
        </authorList>
    </citation>
    <scope>NUCLEOTIDE SEQUENCE</scope>
</reference>
<evidence type="ECO:0000256" key="11">
    <source>
        <dbReference type="ARBA" id="ARBA00023306"/>
    </source>
</evidence>
<dbReference type="GO" id="GO:0005654">
    <property type="term" value="C:nucleoplasm"/>
    <property type="evidence" value="ECO:0007669"/>
    <property type="project" value="UniProtKB-SubCell"/>
</dbReference>
<keyword evidence="8 12" id="KW-0238">DNA-binding</keyword>
<dbReference type="Pfam" id="PF05485">
    <property type="entry name" value="THAP"/>
    <property type="match status" value="1"/>
</dbReference>
<keyword evidence="7 13" id="KW-0175">Coiled coil</keyword>
<organism evidence="15">
    <name type="scientific">Xenopsylla cheopis</name>
    <name type="common">Oriental rat flea</name>
    <name type="synonym">Pulex cheopis</name>
    <dbReference type="NCBI Taxonomy" id="163159"/>
    <lineage>
        <taxon>Eukaryota</taxon>
        <taxon>Metazoa</taxon>
        <taxon>Ecdysozoa</taxon>
        <taxon>Arthropoda</taxon>
        <taxon>Hexapoda</taxon>
        <taxon>Insecta</taxon>
        <taxon>Pterygota</taxon>
        <taxon>Neoptera</taxon>
        <taxon>Endopterygota</taxon>
        <taxon>Siphonaptera</taxon>
        <taxon>Pulicidae</taxon>
        <taxon>Xenopsyllinae</taxon>
        <taxon>Xenopsylla</taxon>
    </lineage>
</organism>
<dbReference type="InterPro" id="IPR038441">
    <property type="entry name" value="THAP_Znf_sf"/>
</dbReference>
<evidence type="ECO:0000256" key="1">
    <source>
        <dbReference type="ARBA" id="ARBA00004642"/>
    </source>
</evidence>
<dbReference type="PANTHER" id="PTHR46600">
    <property type="entry name" value="THAP DOMAIN-CONTAINING"/>
    <property type="match status" value="1"/>
</dbReference>
<evidence type="ECO:0000256" key="6">
    <source>
        <dbReference type="ARBA" id="ARBA00023015"/>
    </source>
</evidence>
<dbReference type="SMART" id="SM00692">
    <property type="entry name" value="DM3"/>
    <property type="match status" value="1"/>
</dbReference>
<evidence type="ECO:0000259" key="14">
    <source>
        <dbReference type="PROSITE" id="PS50950"/>
    </source>
</evidence>
<keyword evidence="6" id="KW-0805">Transcription regulation</keyword>
<dbReference type="InterPro" id="IPR026516">
    <property type="entry name" value="THAP1/10"/>
</dbReference>
<name>A0A6M2DLB3_XENCH</name>
<evidence type="ECO:0000256" key="13">
    <source>
        <dbReference type="SAM" id="Coils"/>
    </source>
</evidence>
<protein>
    <submittedName>
        <fullName evidence="15">Putative thap domain protein</fullName>
    </submittedName>
</protein>
<evidence type="ECO:0000256" key="3">
    <source>
        <dbReference type="ARBA" id="ARBA00022723"/>
    </source>
</evidence>
<dbReference type="PROSITE" id="PS50950">
    <property type="entry name" value="ZF_THAP"/>
    <property type="match status" value="1"/>
</dbReference>
<dbReference type="AlphaFoldDB" id="A0A6M2DLB3"/>
<keyword evidence="11" id="KW-0131">Cell cycle</keyword>
<feature type="coiled-coil region" evidence="13">
    <location>
        <begin position="112"/>
        <end position="139"/>
    </location>
</feature>
<dbReference type="Gene3D" id="6.20.210.20">
    <property type="entry name" value="THAP domain"/>
    <property type="match status" value="1"/>
</dbReference>
<evidence type="ECO:0000256" key="5">
    <source>
        <dbReference type="ARBA" id="ARBA00022833"/>
    </source>
</evidence>
<evidence type="ECO:0000313" key="15">
    <source>
        <dbReference type="EMBL" id="NOV45778.1"/>
    </source>
</evidence>
<keyword evidence="5" id="KW-0862">Zinc</keyword>
<comment type="subcellular location">
    <subcellularLocation>
        <location evidence="1">Nucleus</location>
        <location evidence="1">Nucleoplasm</location>
    </subcellularLocation>
</comment>
<evidence type="ECO:0000256" key="8">
    <source>
        <dbReference type="ARBA" id="ARBA00023125"/>
    </source>
</evidence>